<keyword evidence="2" id="KW-1185">Reference proteome</keyword>
<proteinExistence type="predicted"/>
<reference evidence="1 2" key="1">
    <citation type="journal article" date="2024" name="Plant Biotechnol. J.">
        <title>Genome and CRISPR/Cas9 system of a widespread forest tree (Populus alba) in the world.</title>
        <authorList>
            <person name="Liu Y.J."/>
            <person name="Jiang P.F."/>
            <person name="Han X.M."/>
            <person name="Li X.Y."/>
            <person name="Wang H.M."/>
            <person name="Wang Y.J."/>
            <person name="Wang X.X."/>
            <person name="Zeng Q.Y."/>
        </authorList>
    </citation>
    <scope>NUCLEOTIDE SEQUENCE [LARGE SCALE GENOMIC DNA]</scope>
    <source>
        <strain evidence="2">cv. PAL-ZL1</strain>
    </source>
</reference>
<name>A0ACC4BX47_POPAL</name>
<comment type="caution">
    <text evidence="1">The sequence shown here is derived from an EMBL/GenBank/DDBJ whole genome shotgun (WGS) entry which is preliminary data.</text>
</comment>
<dbReference type="Proteomes" id="UP000309997">
    <property type="component" value="Unassembled WGS sequence"/>
</dbReference>
<dbReference type="EMBL" id="RCHU02000007">
    <property type="protein sequence ID" value="KAL3583190.1"/>
    <property type="molecule type" value="Genomic_DNA"/>
</dbReference>
<accession>A0ACC4BX47</accession>
<evidence type="ECO:0000313" key="1">
    <source>
        <dbReference type="EMBL" id="KAL3583190.1"/>
    </source>
</evidence>
<sequence>MTKKRLKLLRKKEKEKRKAANRKDPRSLTVKRKKGQKFANVEERIKTKLERARIKEAKLVERLKRYEVPKIQGPEVKPHELTGEERFFMKKMAQKKSNYVPIGRRGVFGGVILNMHMHWKKHETVKVICNSSCKPGQVQEFAQEIARLSGGIPIQIIGDDTVIFYRGKNYVQPKVMSPVDTLSKKKALEKSKYEQSLETVRHFIAIAEKELELYYRHNALYGLSEIKASATYEDLSEAEDDSKVEDLSLSESDSEDDHLSDLDDEESRDSSSAMKTSSSAILGSSSIL</sequence>
<evidence type="ECO:0000313" key="2">
    <source>
        <dbReference type="Proteomes" id="UP000309997"/>
    </source>
</evidence>
<organism evidence="1 2">
    <name type="scientific">Populus alba</name>
    <name type="common">White poplar</name>
    <dbReference type="NCBI Taxonomy" id="43335"/>
    <lineage>
        <taxon>Eukaryota</taxon>
        <taxon>Viridiplantae</taxon>
        <taxon>Streptophyta</taxon>
        <taxon>Embryophyta</taxon>
        <taxon>Tracheophyta</taxon>
        <taxon>Spermatophyta</taxon>
        <taxon>Magnoliopsida</taxon>
        <taxon>eudicotyledons</taxon>
        <taxon>Gunneridae</taxon>
        <taxon>Pentapetalae</taxon>
        <taxon>rosids</taxon>
        <taxon>fabids</taxon>
        <taxon>Malpighiales</taxon>
        <taxon>Salicaceae</taxon>
        <taxon>Saliceae</taxon>
        <taxon>Populus</taxon>
    </lineage>
</organism>
<gene>
    <name evidence="1" type="ORF">D5086_014251</name>
</gene>
<protein>
    <submittedName>
        <fullName evidence="1">Uncharacterized protein</fullName>
    </submittedName>
</protein>